<proteinExistence type="predicted"/>
<feature type="transmembrane region" description="Helical" evidence="1">
    <location>
        <begin position="16"/>
        <end position="36"/>
    </location>
</feature>
<keyword evidence="3" id="KW-1185">Reference proteome</keyword>
<keyword evidence="1" id="KW-0472">Membrane</keyword>
<feature type="transmembrane region" description="Helical" evidence="1">
    <location>
        <begin position="192"/>
        <end position="215"/>
    </location>
</feature>
<feature type="transmembrane region" description="Helical" evidence="1">
    <location>
        <begin position="48"/>
        <end position="68"/>
    </location>
</feature>
<keyword evidence="2" id="KW-0969">Cilium</keyword>
<evidence type="ECO:0000313" key="3">
    <source>
        <dbReference type="Proteomes" id="UP001274321"/>
    </source>
</evidence>
<gene>
    <name evidence="2" type="ORF">SCD90_11510</name>
</gene>
<dbReference type="RefSeq" id="WP_319844815.1">
    <property type="nucleotide sequence ID" value="NZ_JAXAFJ010000006.1"/>
</dbReference>
<keyword evidence="2" id="KW-0966">Cell projection</keyword>
<name>A0ABU4RPD5_9HYPH</name>
<comment type="caution">
    <text evidence="2">The sequence shown here is derived from an EMBL/GenBank/DDBJ whole genome shotgun (WGS) entry which is preliminary data.</text>
</comment>
<feature type="transmembrane region" description="Helical" evidence="1">
    <location>
        <begin position="138"/>
        <end position="156"/>
    </location>
</feature>
<organism evidence="2 3">
    <name type="scientific">Terrihabitans rhizophilus</name>
    <dbReference type="NCBI Taxonomy" id="3092662"/>
    <lineage>
        <taxon>Bacteria</taxon>
        <taxon>Pseudomonadati</taxon>
        <taxon>Pseudomonadota</taxon>
        <taxon>Alphaproteobacteria</taxon>
        <taxon>Hyphomicrobiales</taxon>
        <taxon>Terrihabitans</taxon>
    </lineage>
</organism>
<keyword evidence="2" id="KW-0282">Flagellum</keyword>
<dbReference type="Proteomes" id="UP001274321">
    <property type="component" value="Unassembled WGS sequence"/>
</dbReference>
<reference evidence="2 3" key="1">
    <citation type="submission" date="2023-11" db="EMBL/GenBank/DDBJ databases">
        <authorList>
            <person name="Bao R."/>
        </authorList>
    </citation>
    <scope>NUCLEOTIDE SEQUENCE [LARGE SCALE GENOMIC DNA]</scope>
    <source>
        <strain evidence="2 3">PJ23</strain>
    </source>
</reference>
<evidence type="ECO:0000256" key="1">
    <source>
        <dbReference type="SAM" id="Phobius"/>
    </source>
</evidence>
<accession>A0ABU4RPD5</accession>
<dbReference type="EMBL" id="JAXAFJ010000006">
    <property type="protein sequence ID" value="MDX6806692.1"/>
    <property type="molecule type" value="Genomic_DNA"/>
</dbReference>
<evidence type="ECO:0000313" key="2">
    <source>
        <dbReference type="EMBL" id="MDX6806692.1"/>
    </source>
</evidence>
<sequence length="325" mass="35135">MSVAEFDPYKLSSPRIFLLRMVVFLLLVAFVGLMLHKQIAKAFMANPGLNGLIFCVLFIGIALSFRQVVRLFPEVRWVNDFRVSDPGLALRDAPVLLAPMASLLGNRLGRASISTMTLRSILDSLGNRLDEARDIGRYLTGLLVFLGLLGTFWGLLETVSSVGGVIGGLQVQGGGDSGMIFEDLKRGLSQPLSGMGIAFSSSLFGLAGSLVLGFLDLQAGQAQNRFYNELEDWLSGTVADAHIGSDDENLAGGNTDVAAALDRLNQMLASNGGGAGVGRLTDGVQGLIHHLRAEQALIREWMERQTAQTEDLKRLFNDHRTDRMG</sequence>
<keyword evidence="1" id="KW-0812">Transmembrane</keyword>
<keyword evidence="1" id="KW-1133">Transmembrane helix</keyword>
<protein>
    <submittedName>
        <fullName evidence="2">Flagellar motor protein MotA</fullName>
    </submittedName>
</protein>